<accession>A0ABT8KQV4</accession>
<protein>
    <submittedName>
        <fullName evidence="3">UDP-N-acetylglucosamine 2-epimerase (Non-hydrolyzing)</fullName>
        <ecNumber evidence="3">5.1.3.14</ecNumber>
    </submittedName>
</protein>
<evidence type="ECO:0000259" key="2">
    <source>
        <dbReference type="Pfam" id="PF02350"/>
    </source>
</evidence>
<dbReference type="EMBL" id="JAUJEA010000006">
    <property type="protein sequence ID" value="MDN5203137.1"/>
    <property type="molecule type" value="Genomic_DNA"/>
</dbReference>
<comment type="similarity">
    <text evidence="1">Belongs to the UDP-N-acetylglucosamine 2-epimerase family.</text>
</comment>
<dbReference type="PANTHER" id="PTHR43174">
    <property type="entry name" value="UDP-N-ACETYLGLUCOSAMINE 2-EPIMERASE"/>
    <property type="match status" value="1"/>
</dbReference>
<gene>
    <name evidence="3" type="primary">wecB</name>
    <name evidence="3" type="ORF">QQ008_17235</name>
</gene>
<evidence type="ECO:0000313" key="3">
    <source>
        <dbReference type="EMBL" id="MDN5203137.1"/>
    </source>
</evidence>
<dbReference type="GO" id="GO:0008761">
    <property type="term" value="F:UDP-N-acetylglucosamine 2-epimerase activity"/>
    <property type="evidence" value="ECO:0007669"/>
    <property type="project" value="UniProtKB-EC"/>
</dbReference>
<keyword evidence="4" id="KW-1185">Reference proteome</keyword>
<evidence type="ECO:0000313" key="4">
    <source>
        <dbReference type="Proteomes" id="UP001172082"/>
    </source>
</evidence>
<dbReference type="NCBIfam" id="TIGR00236">
    <property type="entry name" value="wecB"/>
    <property type="match status" value="1"/>
</dbReference>
<dbReference type="Proteomes" id="UP001172082">
    <property type="component" value="Unassembled WGS sequence"/>
</dbReference>
<feature type="domain" description="UDP-N-acetylglucosamine 2-epimerase" evidence="2">
    <location>
        <begin position="30"/>
        <end position="359"/>
    </location>
</feature>
<sequence>MMKVTLIAGARPNFMKIGPIVHAIENAKASNKSIDYRLVHTGQHYDEKLSNSFFKDLNIPEPHVNLGVGSGSHAVQTANIMIKFEEELASNPCDFVLVVGDVNSTVACALVAKKMNTKVIHVEAGLRSYDMRMPEEINRIATDALADVFFTTTPEAGYNLIEKGCNKSNIYFVGNTMIDSLVSNLGNLVKPALFDDQALSETDYLVMTLHRPSNVDEQSKLAKIINLIGEKCNGKKVIFPVHPRTKQILDQFSSIPENIYCTEPLGYLEFMYLVKNSFAVITDSGGIQEETTYLGIPCITLRENTERPETTTLGTNELLGFNVEAISNAFSRLFNGEWKRGSIPGLWDGKAAERIVRALIAMNTH</sequence>
<keyword evidence="1 3" id="KW-0413">Isomerase</keyword>
<dbReference type="Gene3D" id="3.40.50.2000">
    <property type="entry name" value="Glycogen Phosphorylase B"/>
    <property type="match status" value="2"/>
</dbReference>
<dbReference type="CDD" id="cd03786">
    <property type="entry name" value="GTB_UDP-GlcNAc_2-Epimerase"/>
    <property type="match status" value="1"/>
</dbReference>
<name>A0ABT8KQV4_9BACT</name>
<dbReference type="Pfam" id="PF02350">
    <property type="entry name" value="Epimerase_2"/>
    <property type="match status" value="1"/>
</dbReference>
<comment type="caution">
    <text evidence="3">The sequence shown here is derived from an EMBL/GenBank/DDBJ whole genome shotgun (WGS) entry which is preliminary data.</text>
</comment>
<dbReference type="EC" id="5.1.3.14" evidence="3"/>
<dbReference type="PANTHER" id="PTHR43174:SF1">
    <property type="entry name" value="UDP-N-ACETYLGLUCOSAMINE 2-EPIMERASE"/>
    <property type="match status" value="1"/>
</dbReference>
<dbReference type="InterPro" id="IPR003331">
    <property type="entry name" value="UDP_GlcNAc_Epimerase_2_dom"/>
</dbReference>
<organism evidence="3 4">
    <name type="scientific">Splendidivirga corallicola</name>
    <dbReference type="NCBI Taxonomy" id="3051826"/>
    <lineage>
        <taxon>Bacteria</taxon>
        <taxon>Pseudomonadati</taxon>
        <taxon>Bacteroidota</taxon>
        <taxon>Cytophagia</taxon>
        <taxon>Cytophagales</taxon>
        <taxon>Splendidivirgaceae</taxon>
        <taxon>Splendidivirga</taxon>
    </lineage>
</organism>
<evidence type="ECO:0000256" key="1">
    <source>
        <dbReference type="RuleBase" id="RU003513"/>
    </source>
</evidence>
<dbReference type="InterPro" id="IPR029767">
    <property type="entry name" value="WecB-like"/>
</dbReference>
<dbReference type="SUPFAM" id="SSF53756">
    <property type="entry name" value="UDP-Glycosyltransferase/glycogen phosphorylase"/>
    <property type="match status" value="1"/>
</dbReference>
<proteinExistence type="inferred from homology"/>
<reference evidence="3" key="1">
    <citation type="submission" date="2023-06" db="EMBL/GenBank/DDBJ databases">
        <title>Genomic of Parafulvivirga corallium.</title>
        <authorList>
            <person name="Wang G."/>
        </authorList>
    </citation>
    <scope>NUCLEOTIDE SEQUENCE</scope>
    <source>
        <strain evidence="3">BMA10</strain>
    </source>
</reference>